<reference evidence="1" key="1">
    <citation type="submission" date="2021-02" db="EMBL/GenBank/DDBJ databases">
        <authorList>
            <person name="Nowell W R."/>
        </authorList>
    </citation>
    <scope>NUCLEOTIDE SEQUENCE</scope>
</reference>
<dbReference type="EMBL" id="CAJOBC010081280">
    <property type="protein sequence ID" value="CAF4275153.1"/>
    <property type="molecule type" value="Genomic_DNA"/>
</dbReference>
<protein>
    <recommendedName>
        <fullName evidence="4">VWFA domain-containing protein</fullName>
    </recommendedName>
</protein>
<gene>
    <name evidence="1" type="ORF">GPM918_LOCUS32313</name>
    <name evidence="2" type="ORF">SRO942_LOCUS32979</name>
</gene>
<dbReference type="SUPFAM" id="SSF53300">
    <property type="entry name" value="vWA-like"/>
    <property type="match status" value="1"/>
</dbReference>
<accession>A0A815JK32</accession>
<dbReference type="Proteomes" id="UP000663829">
    <property type="component" value="Unassembled WGS sequence"/>
</dbReference>
<proteinExistence type="predicted"/>
<dbReference type="InterPro" id="IPR036465">
    <property type="entry name" value="vWFA_dom_sf"/>
</dbReference>
<dbReference type="Proteomes" id="UP000681722">
    <property type="component" value="Unassembled WGS sequence"/>
</dbReference>
<dbReference type="OrthoDB" id="687730at2759"/>
<dbReference type="Gene3D" id="3.40.50.410">
    <property type="entry name" value="von Willebrand factor, type A domain"/>
    <property type="match status" value="1"/>
</dbReference>
<organism evidence="1 3">
    <name type="scientific">Didymodactylos carnosus</name>
    <dbReference type="NCBI Taxonomy" id="1234261"/>
    <lineage>
        <taxon>Eukaryota</taxon>
        <taxon>Metazoa</taxon>
        <taxon>Spiralia</taxon>
        <taxon>Gnathifera</taxon>
        <taxon>Rotifera</taxon>
        <taxon>Eurotatoria</taxon>
        <taxon>Bdelloidea</taxon>
        <taxon>Philodinida</taxon>
        <taxon>Philodinidae</taxon>
        <taxon>Didymodactylos</taxon>
    </lineage>
</organism>
<evidence type="ECO:0000313" key="3">
    <source>
        <dbReference type="Proteomes" id="UP000663829"/>
    </source>
</evidence>
<dbReference type="EMBL" id="CAJNOQ010016426">
    <property type="protein sequence ID" value="CAF1380703.1"/>
    <property type="molecule type" value="Genomic_DNA"/>
</dbReference>
<evidence type="ECO:0000313" key="1">
    <source>
        <dbReference type="EMBL" id="CAF1380703.1"/>
    </source>
</evidence>
<feature type="non-terminal residue" evidence="1">
    <location>
        <position position="1"/>
    </location>
</feature>
<evidence type="ECO:0000313" key="2">
    <source>
        <dbReference type="EMBL" id="CAF4275153.1"/>
    </source>
</evidence>
<name>A0A815JK32_9BILA</name>
<sequence>GKIGGRFCDRFQMEFIQMNTPRSRIESYHYTLLLDASGSVREEWWNNLIAGVKALRQSHVVLPNVTIRDVDVTKIKCSAGRTNFELAFQLVINTLESVQQQPQIPTSNLEYIMVFMSDGEATCPETELNRLQAMNDVHIKEFWIVNEQKIGVLKRINIIMSGTFKQLKDPAELIQVYAEIAQG</sequence>
<dbReference type="AlphaFoldDB" id="A0A815JK32"/>
<comment type="caution">
    <text evidence="1">The sequence shown here is derived from an EMBL/GenBank/DDBJ whole genome shotgun (WGS) entry which is preliminary data.</text>
</comment>
<keyword evidence="3" id="KW-1185">Reference proteome</keyword>
<evidence type="ECO:0008006" key="4">
    <source>
        <dbReference type="Google" id="ProtNLM"/>
    </source>
</evidence>